<dbReference type="AlphaFoldDB" id="A0A128A0W1"/>
<dbReference type="EC" id="5.1.3.14" evidence="2"/>
<sequence>MKFCLVVGTRPQIIKSQPIVREILTHGGKLSIVHTGQHYDYEMSKMFFEELKIREPDINLAVKPRSSANQLAQIIMKLENPLRKLNPDVVLVPGDTRSALGAALCANRLGIKVAHIESGARSMEFDMEEEVNRRIIDHCSNILFAPTPWCRKNLQKESVLGDIHFSGDTMYDVFIKFKNMLDLNKPSNSKSVIMTIHRKDNIEDISKITKIIQLAKKISSKGYDVIFPIHPHTAKKIKSFGINLDGINIIEPVKYSEMLQLLSNAKMLLTDSGGLQKESYWLNTPCVTLRKSTEWVETFEGGHNVLVPKLTNSSFDLILRKLSNKKVKKQKNIKHFGNGMAAKKIVSILLK</sequence>
<gene>
    <name evidence="2" type="primary">wecB2</name>
    <name evidence="2" type="ORF">NDEV_0205</name>
</gene>
<name>A0A128A0W1_9ARCH</name>
<dbReference type="PANTHER" id="PTHR43174">
    <property type="entry name" value="UDP-N-ACETYLGLUCOSAMINE 2-EPIMERASE"/>
    <property type="match status" value="1"/>
</dbReference>
<evidence type="ECO:0000313" key="2">
    <source>
        <dbReference type="EMBL" id="CUR50970.1"/>
    </source>
</evidence>
<dbReference type="InterPro" id="IPR029767">
    <property type="entry name" value="WecB-like"/>
</dbReference>
<dbReference type="Pfam" id="PF02350">
    <property type="entry name" value="Epimerase_2"/>
    <property type="match status" value="1"/>
</dbReference>
<dbReference type="GO" id="GO:0008761">
    <property type="term" value="F:UDP-N-acetylglucosamine 2-epimerase activity"/>
    <property type="evidence" value="ECO:0007669"/>
    <property type="project" value="UniProtKB-EC"/>
</dbReference>
<keyword evidence="2" id="KW-0413">Isomerase</keyword>
<organism evidence="2 3">
    <name type="scientific">Nitrosotalea devaniterrae</name>
    <dbReference type="NCBI Taxonomy" id="1078905"/>
    <lineage>
        <taxon>Archaea</taxon>
        <taxon>Nitrososphaerota</taxon>
        <taxon>Nitrososphaeria</taxon>
        <taxon>Nitrosotaleales</taxon>
        <taxon>Nitrosotaleaceae</taxon>
        <taxon>Nitrosotalea</taxon>
    </lineage>
</organism>
<feature type="domain" description="UDP-N-acetylglucosamine 2-epimerase" evidence="1">
    <location>
        <begin position="29"/>
        <end position="349"/>
    </location>
</feature>
<dbReference type="Gene3D" id="3.40.50.2000">
    <property type="entry name" value="Glycogen Phosphorylase B"/>
    <property type="match status" value="2"/>
</dbReference>
<evidence type="ECO:0000313" key="3">
    <source>
        <dbReference type="Proteomes" id="UP000196239"/>
    </source>
</evidence>
<dbReference type="NCBIfam" id="TIGR00236">
    <property type="entry name" value="wecB"/>
    <property type="match status" value="1"/>
</dbReference>
<dbReference type="InterPro" id="IPR003331">
    <property type="entry name" value="UDP_GlcNAc_Epimerase_2_dom"/>
</dbReference>
<dbReference type="Proteomes" id="UP000196239">
    <property type="component" value="Chromosome 1"/>
</dbReference>
<dbReference type="SUPFAM" id="SSF53756">
    <property type="entry name" value="UDP-Glycosyltransferase/glycogen phosphorylase"/>
    <property type="match status" value="1"/>
</dbReference>
<dbReference type="PANTHER" id="PTHR43174:SF1">
    <property type="entry name" value="UDP-N-ACETYLGLUCOSAMINE 2-EPIMERASE"/>
    <property type="match status" value="1"/>
</dbReference>
<proteinExistence type="predicted"/>
<dbReference type="CDD" id="cd03786">
    <property type="entry name" value="GTB_UDP-GlcNAc_2-Epimerase"/>
    <property type="match status" value="1"/>
</dbReference>
<protein>
    <submittedName>
        <fullName evidence="2">UDP-N-acetylglucosamine 2-epimerase</fullName>
        <ecNumber evidence="2">5.1.3.14</ecNumber>
    </submittedName>
</protein>
<dbReference type="KEGG" id="ndv:NDEV_0205"/>
<accession>A0A128A0W1</accession>
<keyword evidence="3" id="KW-1185">Reference proteome</keyword>
<evidence type="ECO:0000259" key="1">
    <source>
        <dbReference type="Pfam" id="PF02350"/>
    </source>
</evidence>
<reference evidence="3" key="1">
    <citation type="submission" date="2015-10" db="EMBL/GenBank/DDBJ databases">
        <authorList>
            <person name="Lehtovirta-Morley L.E."/>
            <person name="Vieille C."/>
        </authorList>
    </citation>
    <scope>NUCLEOTIDE SEQUENCE [LARGE SCALE GENOMIC DNA]</scope>
</reference>
<dbReference type="EMBL" id="LN890280">
    <property type="protein sequence ID" value="CUR50970.1"/>
    <property type="molecule type" value="Genomic_DNA"/>
</dbReference>